<name>A0A1E5T4H8_9BACT</name>
<feature type="signal peptide" evidence="1">
    <location>
        <begin position="1"/>
        <end position="19"/>
    </location>
</feature>
<organism evidence="3 4">
    <name type="scientific">Roseivirga misakiensis</name>
    <dbReference type="NCBI Taxonomy" id="1563681"/>
    <lineage>
        <taxon>Bacteria</taxon>
        <taxon>Pseudomonadati</taxon>
        <taxon>Bacteroidota</taxon>
        <taxon>Cytophagia</taxon>
        <taxon>Cytophagales</taxon>
        <taxon>Roseivirgaceae</taxon>
        <taxon>Roseivirga</taxon>
    </lineage>
</organism>
<evidence type="ECO:0000256" key="1">
    <source>
        <dbReference type="SAM" id="SignalP"/>
    </source>
</evidence>
<dbReference type="Proteomes" id="UP000095552">
    <property type="component" value="Unassembled WGS sequence"/>
</dbReference>
<gene>
    <name evidence="3" type="ORF">BFP71_01050</name>
</gene>
<dbReference type="AlphaFoldDB" id="A0A1E5T4H8"/>
<dbReference type="Gene3D" id="2.60.120.560">
    <property type="entry name" value="Exo-inulinase, domain 1"/>
    <property type="match status" value="1"/>
</dbReference>
<feature type="chain" id="PRO_5009185946" description="3-keto-alpha-glucoside-1,2-lyase/3-keto-2-hydroxy-glucal hydratase domain-containing protein" evidence="1">
    <location>
        <begin position="20"/>
        <end position="243"/>
    </location>
</feature>
<dbReference type="InterPro" id="IPR010496">
    <property type="entry name" value="AL/BT2_dom"/>
</dbReference>
<evidence type="ECO:0000313" key="3">
    <source>
        <dbReference type="EMBL" id="OEK06294.1"/>
    </source>
</evidence>
<comment type="caution">
    <text evidence="3">The sequence shown here is derived from an EMBL/GenBank/DDBJ whole genome shotgun (WGS) entry which is preliminary data.</text>
</comment>
<sequence>MRKYTLTSILTLFCVLAMAQITDPKATEVYEPVPKKVTPGMNGTAPSDAIVLFDGKSLNEWQSRKSGDAAGWKVENGYMEVVRGTGDIITKRKFGDVQLHIEWSAPTEIVGEGQGRGNSGVFLQERYEVQVLDSYVSKTYSNGQAAALYKQSIPLVNATVAPGEWNVYDIIFHAPQFNKDGIKVADGYVTVLHNGIVVQNHQRLLGTTEYIGFPKNPAHGDGSIILQDHGNPVRFRNIWIREL</sequence>
<protein>
    <recommendedName>
        <fullName evidence="2">3-keto-alpha-glucoside-1,2-lyase/3-keto-2-hydroxy-glucal hydratase domain-containing protein</fullName>
    </recommendedName>
</protein>
<dbReference type="GO" id="GO:0016787">
    <property type="term" value="F:hydrolase activity"/>
    <property type="evidence" value="ECO:0007669"/>
    <property type="project" value="InterPro"/>
</dbReference>
<dbReference type="EMBL" id="MDGQ01000003">
    <property type="protein sequence ID" value="OEK06294.1"/>
    <property type="molecule type" value="Genomic_DNA"/>
</dbReference>
<keyword evidence="1" id="KW-0732">Signal</keyword>
<dbReference type="Pfam" id="PF06439">
    <property type="entry name" value="3keto-disac_hyd"/>
    <property type="match status" value="1"/>
</dbReference>
<reference evidence="3 4" key="1">
    <citation type="submission" date="2016-08" db="EMBL/GenBank/DDBJ databases">
        <title>Draft genome of Fabibacter sp. strain SK-8.</title>
        <authorList>
            <person name="Wong S.-K."/>
            <person name="Hamasaki K."/>
            <person name="Yoshizawa S."/>
        </authorList>
    </citation>
    <scope>NUCLEOTIDE SEQUENCE [LARGE SCALE GENOMIC DNA]</scope>
    <source>
        <strain evidence="3 4">SK-8</strain>
    </source>
</reference>
<evidence type="ECO:0000259" key="2">
    <source>
        <dbReference type="Pfam" id="PF06439"/>
    </source>
</evidence>
<keyword evidence="4" id="KW-1185">Reference proteome</keyword>
<feature type="domain" description="3-keto-alpha-glucoside-1,2-lyase/3-keto-2-hydroxy-glucal hydratase" evidence="2">
    <location>
        <begin position="49"/>
        <end position="241"/>
    </location>
</feature>
<dbReference type="STRING" id="1563681.BFP71_01050"/>
<dbReference type="OrthoDB" id="176168at2"/>
<proteinExistence type="predicted"/>
<evidence type="ECO:0000313" key="4">
    <source>
        <dbReference type="Proteomes" id="UP000095552"/>
    </source>
</evidence>
<accession>A0A1E5T4H8</accession>